<keyword evidence="2" id="KW-1185">Reference proteome</keyword>
<dbReference type="Proteomes" id="UP001162992">
    <property type="component" value="Chromosome 2"/>
</dbReference>
<organism evidence="1 2">
    <name type="scientific">Diphasiastrum complanatum</name>
    <name type="common">Issler's clubmoss</name>
    <name type="synonym">Lycopodium complanatum</name>
    <dbReference type="NCBI Taxonomy" id="34168"/>
    <lineage>
        <taxon>Eukaryota</taxon>
        <taxon>Viridiplantae</taxon>
        <taxon>Streptophyta</taxon>
        <taxon>Embryophyta</taxon>
        <taxon>Tracheophyta</taxon>
        <taxon>Lycopodiopsida</taxon>
        <taxon>Lycopodiales</taxon>
        <taxon>Lycopodiaceae</taxon>
        <taxon>Lycopodioideae</taxon>
        <taxon>Diphasiastrum</taxon>
    </lineage>
</organism>
<comment type="caution">
    <text evidence="1">The sequence shown here is derived from an EMBL/GenBank/DDBJ whole genome shotgun (WGS) entry which is preliminary data.</text>
</comment>
<protein>
    <submittedName>
        <fullName evidence="1">Uncharacterized protein</fullName>
    </submittedName>
</protein>
<accession>A0ACC2EMA9</accession>
<evidence type="ECO:0000313" key="1">
    <source>
        <dbReference type="EMBL" id="KAJ7567548.1"/>
    </source>
</evidence>
<evidence type="ECO:0000313" key="2">
    <source>
        <dbReference type="Proteomes" id="UP001162992"/>
    </source>
</evidence>
<gene>
    <name evidence="1" type="ORF">O6H91_02G152200</name>
</gene>
<dbReference type="EMBL" id="CM055093">
    <property type="protein sequence ID" value="KAJ7567548.1"/>
    <property type="molecule type" value="Genomic_DNA"/>
</dbReference>
<reference evidence="2" key="1">
    <citation type="journal article" date="2024" name="Proc. Natl. Acad. Sci. U.S.A.">
        <title>Extraordinary preservation of gene collinearity over three hundred million years revealed in homosporous lycophytes.</title>
        <authorList>
            <person name="Li C."/>
            <person name="Wickell D."/>
            <person name="Kuo L.Y."/>
            <person name="Chen X."/>
            <person name="Nie B."/>
            <person name="Liao X."/>
            <person name="Peng D."/>
            <person name="Ji J."/>
            <person name="Jenkins J."/>
            <person name="Williams M."/>
            <person name="Shu S."/>
            <person name="Plott C."/>
            <person name="Barry K."/>
            <person name="Rajasekar S."/>
            <person name="Grimwood J."/>
            <person name="Han X."/>
            <person name="Sun S."/>
            <person name="Hou Z."/>
            <person name="He W."/>
            <person name="Dai G."/>
            <person name="Sun C."/>
            <person name="Schmutz J."/>
            <person name="Leebens-Mack J.H."/>
            <person name="Li F.W."/>
            <person name="Wang L."/>
        </authorList>
    </citation>
    <scope>NUCLEOTIDE SEQUENCE [LARGE SCALE GENOMIC DNA]</scope>
    <source>
        <strain evidence="2">cv. PW_Plant_1</strain>
    </source>
</reference>
<sequence length="144" mass="16894">MGDRGQHAFCYSQNGLEHAKFFANGADSGHEAGSPQGRSTGGVLNEERSFLRRVRPQSRGRFKQFRAWIESQIFVYNVTFGLYMLDWWERCIFNMLLLLLLWFVFYNGFHYALQCYEGTSLVYKSWSHTWHRRYIVNGGGPYAE</sequence>
<proteinExistence type="predicted"/>
<name>A0ACC2EMA9_DIPCM</name>